<keyword evidence="3" id="KW-1134">Transmembrane beta strand</keyword>
<dbReference type="EMBL" id="FNNZ01000018">
    <property type="protein sequence ID" value="SDX23712.1"/>
    <property type="molecule type" value="Genomic_DNA"/>
</dbReference>
<dbReference type="PANTHER" id="PTHR35093">
    <property type="entry name" value="OUTER MEMBRANE PROTEIN NMB0088-RELATED"/>
    <property type="match status" value="1"/>
</dbReference>
<keyword evidence="5 8" id="KW-0732">Signal</keyword>
<evidence type="ECO:0000256" key="6">
    <source>
        <dbReference type="ARBA" id="ARBA00023136"/>
    </source>
</evidence>
<feature type="chain" id="PRO_5011444746" evidence="8">
    <location>
        <begin position="27"/>
        <end position="429"/>
    </location>
</feature>
<evidence type="ECO:0000256" key="2">
    <source>
        <dbReference type="ARBA" id="ARBA00008163"/>
    </source>
</evidence>
<accession>A0A1H3A1Q3</accession>
<evidence type="ECO:0000256" key="8">
    <source>
        <dbReference type="SAM" id="SignalP"/>
    </source>
</evidence>
<keyword evidence="10" id="KW-1185">Reference proteome</keyword>
<dbReference type="STRING" id="1058.SAMN05421783_11820"/>
<evidence type="ECO:0000313" key="9">
    <source>
        <dbReference type="EMBL" id="SDX23712.1"/>
    </source>
</evidence>
<dbReference type="Pfam" id="PF03349">
    <property type="entry name" value="Toluene_X"/>
    <property type="match status" value="2"/>
</dbReference>
<evidence type="ECO:0000313" key="10">
    <source>
        <dbReference type="Proteomes" id="UP000198816"/>
    </source>
</evidence>
<evidence type="ECO:0000256" key="1">
    <source>
        <dbReference type="ARBA" id="ARBA00004571"/>
    </source>
</evidence>
<dbReference type="InterPro" id="IPR005017">
    <property type="entry name" value="OMPP1/FadL/TodX"/>
</dbReference>
<evidence type="ECO:0000256" key="5">
    <source>
        <dbReference type="ARBA" id="ARBA00022729"/>
    </source>
</evidence>
<name>A0A1H3A1Q3_THIRO</name>
<proteinExistence type="inferred from homology"/>
<dbReference type="SUPFAM" id="SSF56935">
    <property type="entry name" value="Porins"/>
    <property type="match status" value="1"/>
</dbReference>
<reference evidence="10" key="1">
    <citation type="submission" date="2016-10" db="EMBL/GenBank/DDBJ databases">
        <authorList>
            <person name="Varghese N."/>
            <person name="Submissions S."/>
        </authorList>
    </citation>
    <scope>NUCLEOTIDE SEQUENCE [LARGE SCALE GENOMIC DNA]</scope>
    <source>
        <strain evidence="10">DSM 217</strain>
    </source>
</reference>
<dbReference type="Proteomes" id="UP000198816">
    <property type="component" value="Unassembled WGS sequence"/>
</dbReference>
<gene>
    <name evidence="9" type="ORF">SAMN05421783_11820</name>
</gene>
<keyword evidence="4" id="KW-0812">Transmembrane</keyword>
<keyword evidence="6" id="KW-0472">Membrane</keyword>
<comment type="subcellular location">
    <subcellularLocation>
        <location evidence="1">Cell outer membrane</location>
        <topology evidence="1">Multi-pass membrane protein</topology>
    </subcellularLocation>
</comment>
<sequence length="429" mass="45964">MKQQIARAIATAIAAGAFVAAGESLAAGFSLPEISTAGIGLANALVANPEESGAFAYNPAAMGFHDTSSVALGALLINPNFSVRTASGQHDSQGAEWTAAPMIQTALRVNEDWRIGLGITAPFGLETRWEDGTFPALSGTVRIPVPPPLDPNVPRGQPTASKLEILDFSPTAAYRVNENLSLSGGLDIYWVKNAQLDSTAGRLSGDGADLGFNLSALYRYEAWSFGAAFRSSATVGLEGNYQPLSRTLVAIGRLPPGQNAEVDVDLPWRLQLGARYAVTEALAVEIDWTRTGWSDFSKLEVEGTRTGETIFTDTNDWNDSNAYRLGVTYQVGPDTQLRFGYSYDETGQEDAHFSARVPDSDRHLFGIGVAHLLGDGLSIEAGYMYVKANDRTIRSDTPYRGGDINGTDAIDGDYEMDAHLIGLEIVKAF</sequence>
<organism evidence="9 10">
    <name type="scientific">Thiocapsa roseopersicina</name>
    <dbReference type="NCBI Taxonomy" id="1058"/>
    <lineage>
        <taxon>Bacteria</taxon>
        <taxon>Pseudomonadati</taxon>
        <taxon>Pseudomonadota</taxon>
        <taxon>Gammaproteobacteria</taxon>
        <taxon>Chromatiales</taxon>
        <taxon>Chromatiaceae</taxon>
        <taxon>Thiocapsa</taxon>
    </lineage>
</organism>
<feature type="signal peptide" evidence="8">
    <location>
        <begin position="1"/>
        <end position="26"/>
    </location>
</feature>
<dbReference type="GO" id="GO:0009279">
    <property type="term" value="C:cell outer membrane"/>
    <property type="evidence" value="ECO:0007669"/>
    <property type="project" value="UniProtKB-SubCell"/>
</dbReference>
<evidence type="ECO:0000256" key="4">
    <source>
        <dbReference type="ARBA" id="ARBA00022692"/>
    </source>
</evidence>
<dbReference type="RefSeq" id="WP_093034995.1">
    <property type="nucleotide sequence ID" value="NZ_FNNZ01000018.1"/>
</dbReference>
<dbReference type="OrthoDB" id="19849at2"/>
<dbReference type="GO" id="GO:0015483">
    <property type="term" value="F:long-chain fatty acid transporting porin activity"/>
    <property type="evidence" value="ECO:0007669"/>
    <property type="project" value="TreeGrafter"/>
</dbReference>
<evidence type="ECO:0000256" key="7">
    <source>
        <dbReference type="ARBA" id="ARBA00023237"/>
    </source>
</evidence>
<keyword evidence="7" id="KW-0998">Cell outer membrane</keyword>
<protein>
    <submittedName>
        <fullName evidence="9">Long-chain fatty acid transport protein</fullName>
    </submittedName>
</protein>
<comment type="similarity">
    <text evidence="2">Belongs to the OmpP1/FadL family.</text>
</comment>
<evidence type="ECO:0000256" key="3">
    <source>
        <dbReference type="ARBA" id="ARBA00022452"/>
    </source>
</evidence>
<dbReference type="AlphaFoldDB" id="A0A1H3A1Q3"/>
<dbReference type="PANTHER" id="PTHR35093:SF8">
    <property type="entry name" value="OUTER MEMBRANE PROTEIN NMB0088-RELATED"/>
    <property type="match status" value="1"/>
</dbReference>
<dbReference type="Gene3D" id="2.40.160.60">
    <property type="entry name" value="Outer membrane protein transport protein (OMPP1/FadL/TodX)"/>
    <property type="match status" value="1"/>
</dbReference>